<dbReference type="InterPro" id="IPR045281">
    <property type="entry name" value="CONSTANS-like"/>
</dbReference>
<keyword evidence="2 3" id="KW-0539">Nucleus</keyword>
<dbReference type="PANTHER" id="PTHR31319">
    <property type="entry name" value="ZINC FINGER PROTEIN CONSTANS-LIKE 4"/>
    <property type="match status" value="1"/>
</dbReference>
<dbReference type="EMBL" id="CAXHTA020000021">
    <property type="protein sequence ID" value="CAL5229755.1"/>
    <property type="molecule type" value="Genomic_DNA"/>
</dbReference>
<evidence type="ECO:0000256" key="3">
    <source>
        <dbReference type="PROSITE-ProRule" id="PRU00357"/>
    </source>
</evidence>
<feature type="region of interest" description="Disordered" evidence="4">
    <location>
        <begin position="1"/>
        <end position="47"/>
    </location>
</feature>
<evidence type="ECO:0000313" key="6">
    <source>
        <dbReference type="EMBL" id="CAL5229755.1"/>
    </source>
</evidence>
<gene>
    <name evidence="6" type="primary">g13139</name>
    <name evidence="6" type="ORF">VP750_LOCUS11661</name>
</gene>
<feature type="compositionally biased region" description="Polar residues" evidence="4">
    <location>
        <begin position="32"/>
        <end position="47"/>
    </location>
</feature>
<reference evidence="6 7" key="1">
    <citation type="submission" date="2024-06" db="EMBL/GenBank/DDBJ databases">
        <authorList>
            <person name="Kraege A."/>
            <person name="Thomma B."/>
        </authorList>
    </citation>
    <scope>NUCLEOTIDE SEQUENCE [LARGE SCALE GENOMIC DNA]</scope>
</reference>
<comment type="caution">
    <text evidence="6">The sequence shown here is derived from an EMBL/GenBank/DDBJ whole genome shotgun (WGS) entry which is preliminary data.</text>
</comment>
<feature type="compositionally biased region" description="Low complexity" evidence="4">
    <location>
        <begin position="252"/>
        <end position="264"/>
    </location>
</feature>
<sequence length="508" mass="54847">MQRSDPTGQQQWDDVPLPESLTKDHPEPLTINGRSSSIAGPQPASTVAAQADAEIGASVNSMSDGLLGLELGSIMEAEPMTREEADAFDATPMDAFFMELQMFSLSNLGTGHQPSDAPAAPAGPGNRDAEGYGPQHASKTSHGHSSSASTGQNSHTSRGTRSFEATDSNRSSFDTVECGGQHSMAAMQTHQHQDSSPHRRTPQSHFSAPFLDMWPAPGIMGQTLAPAAERSNDRVSSRLQEQGRPAEQPFKAAQRARQAHSSASLDRPHLQQAAALRAFGLSQVQSTPALRQSAMQLSLGMDLGKGLNLNSWQYGGEGPSVSMVLEAMDCQVSTTGSQSAMPQDSRPRSNAEAEKRQVAQLTSAMIPQPATAFVHATPLLEAECCGSANLMDVPSMAERYNSLPRLKLEPAEDPMQQGDAPMSAPARSTGLLELAGASPHAHGRSTEGEANQRMESLERYRDKKRRRLFSGAKTIRYEKRKVNADRRPRVKGRFVKQSEIEEDPLLYQ</sequence>
<name>A0ABP1GEN2_9CHLO</name>
<feature type="compositionally biased region" description="Polar residues" evidence="4">
    <location>
        <begin position="333"/>
        <end position="342"/>
    </location>
</feature>
<dbReference type="Pfam" id="PF06203">
    <property type="entry name" value="CCT"/>
    <property type="match status" value="1"/>
</dbReference>
<evidence type="ECO:0000256" key="1">
    <source>
        <dbReference type="ARBA" id="ARBA00004123"/>
    </source>
</evidence>
<feature type="compositionally biased region" description="Basic and acidic residues" evidence="4">
    <location>
        <begin position="345"/>
        <end position="357"/>
    </location>
</feature>
<keyword evidence="7" id="KW-1185">Reference proteome</keyword>
<dbReference type="InterPro" id="IPR010402">
    <property type="entry name" value="CCT_domain"/>
</dbReference>
<feature type="region of interest" description="Disordered" evidence="4">
    <location>
        <begin position="437"/>
        <end position="465"/>
    </location>
</feature>
<accession>A0ABP1GEN2</accession>
<comment type="subcellular location">
    <subcellularLocation>
        <location evidence="1 3">Nucleus</location>
    </subcellularLocation>
</comment>
<feature type="domain" description="CCT" evidence="5">
    <location>
        <begin position="453"/>
        <end position="497"/>
    </location>
</feature>
<feature type="region of interest" description="Disordered" evidence="4">
    <location>
        <begin position="333"/>
        <end position="357"/>
    </location>
</feature>
<protein>
    <submittedName>
        <fullName evidence="6">G13139 protein</fullName>
    </submittedName>
</protein>
<dbReference type="Proteomes" id="UP001497392">
    <property type="component" value="Unassembled WGS sequence"/>
</dbReference>
<feature type="region of interest" description="Disordered" evidence="4">
    <location>
        <begin position="477"/>
        <end position="508"/>
    </location>
</feature>
<feature type="compositionally biased region" description="Polar residues" evidence="4">
    <location>
        <begin position="1"/>
        <end position="12"/>
    </location>
</feature>
<dbReference type="PANTHER" id="PTHR31319:SF77">
    <property type="entry name" value="ZINC FINGER PROTEIN CONSTANS-LIKE 4"/>
    <property type="match status" value="1"/>
</dbReference>
<feature type="compositionally biased region" description="Basic and acidic residues" evidence="4">
    <location>
        <begin position="444"/>
        <end position="461"/>
    </location>
</feature>
<evidence type="ECO:0000256" key="2">
    <source>
        <dbReference type="ARBA" id="ARBA00023242"/>
    </source>
</evidence>
<feature type="compositionally biased region" description="Low complexity" evidence="4">
    <location>
        <begin position="137"/>
        <end position="151"/>
    </location>
</feature>
<organism evidence="6 7">
    <name type="scientific">Coccomyxa viridis</name>
    <dbReference type="NCBI Taxonomy" id="1274662"/>
    <lineage>
        <taxon>Eukaryota</taxon>
        <taxon>Viridiplantae</taxon>
        <taxon>Chlorophyta</taxon>
        <taxon>core chlorophytes</taxon>
        <taxon>Trebouxiophyceae</taxon>
        <taxon>Trebouxiophyceae incertae sedis</taxon>
        <taxon>Coccomyxaceae</taxon>
        <taxon>Coccomyxa</taxon>
    </lineage>
</organism>
<feature type="compositionally biased region" description="Basic and acidic residues" evidence="4">
    <location>
        <begin position="477"/>
        <end position="487"/>
    </location>
</feature>
<dbReference type="PROSITE" id="PS51017">
    <property type="entry name" value="CCT"/>
    <property type="match status" value="1"/>
</dbReference>
<evidence type="ECO:0000256" key="4">
    <source>
        <dbReference type="SAM" id="MobiDB-lite"/>
    </source>
</evidence>
<feature type="compositionally biased region" description="Polar residues" evidence="4">
    <location>
        <begin position="152"/>
        <end position="174"/>
    </location>
</feature>
<evidence type="ECO:0000313" key="7">
    <source>
        <dbReference type="Proteomes" id="UP001497392"/>
    </source>
</evidence>
<evidence type="ECO:0000259" key="5">
    <source>
        <dbReference type="PROSITE" id="PS51017"/>
    </source>
</evidence>
<feature type="region of interest" description="Disordered" evidence="4">
    <location>
        <begin position="108"/>
        <end position="267"/>
    </location>
</feature>
<proteinExistence type="predicted"/>